<proteinExistence type="predicted"/>
<comment type="caution">
    <text evidence="1">The sequence shown here is derived from an EMBL/GenBank/DDBJ whole genome shotgun (WGS) entry which is preliminary data.</text>
</comment>
<protein>
    <submittedName>
        <fullName evidence="1">Uncharacterized protein</fullName>
    </submittedName>
</protein>
<reference evidence="1 2" key="1">
    <citation type="journal article" date="2022" name="DNA Res.">
        <title>Chromosomal-level genome assembly of the orchid tree Bauhinia variegata (Leguminosae; Cercidoideae) supports the allotetraploid origin hypothesis of Bauhinia.</title>
        <authorList>
            <person name="Zhong Y."/>
            <person name="Chen Y."/>
            <person name="Zheng D."/>
            <person name="Pang J."/>
            <person name="Liu Y."/>
            <person name="Luo S."/>
            <person name="Meng S."/>
            <person name="Qian L."/>
            <person name="Wei D."/>
            <person name="Dai S."/>
            <person name="Zhou R."/>
        </authorList>
    </citation>
    <scope>NUCLEOTIDE SEQUENCE [LARGE SCALE GENOMIC DNA]</scope>
    <source>
        <strain evidence="1">BV-YZ2020</strain>
    </source>
</reference>
<gene>
    <name evidence="1" type="ORF">L6164_003044</name>
</gene>
<accession>A0ACB9Q2T3</accession>
<name>A0ACB9Q2T3_BAUVA</name>
<dbReference type="EMBL" id="CM039427">
    <property type="protein sequence ID" value="KAI4354151.1"/>
    <property type="molecule type" value="Genomic_DNA"/>
</dbReference>
<organism evidence="1 2">
    <name type="scientific">Bauhinia variegata</name>
    <name type="common">Purple orchid tree</name>
    <name type="synonym">Phanera variegata</name>
    <dbReference type="NCBI Taxonomy" id="167791"/>
    <lineage>
        <taxon>Eukaryota</taxon>
        <taxon>Viridiplantae</taxon>
        <taxon>Streptophyta</taxon>
        <taxon>Embryophyta</taxon>
        <taxon>Tracheophyta</taxon>
        <taxon>Spermatophyta</taxon>
        <taxon>Magnoliopsida</taxon>
        <taxon>eudicotyledons</taxon>
        <taxon>Gunneridae</taxon>
        <taxon>Pentapetalae</taxon>
        <taxon>rosids</taxon>
        <taxon>fabids</taxon>
        <taxon>Fabales</taxon>
        <taxon>Fabaceae</taxon>
        <taxon>Cercidoideae</taxon>
        <taxon>Cercideae</taxon>
        <taxon>Bauhiniinae</taxon>
        <taxon>Bauhinia</taxon>
    </lineage>
</organism>
<evidence type="ECO:0000313" key="1">
    <source>
        <dbReference type="EMBL" id="KAI4354151.1"/>
    </source>
</evidence>
<keyword evidence="2" id="KW-1185">Reference proteome</keyword>
<sequence length="170" mass="19670">MDMEGSDGSERGEDDASFEKQSALFALAVADVVLINMWCQDIGREQAANKPLLRTVFQQLVEHVYQAKVNRLRLQHLKKFMKAFNKGSEEQNRFNTVADYIQYCLLQFDKDCAAIKVDKAKWDSLKARAKLGRDMKSYAAIKREDRPAFIVRRLYEPTLKQEISEFVGHF</sequence>
<dbReference type="Proteomes" id="UP000828941">
    <property type="component" value="Chromosome 2"/>
</dbReference>
<evidence type="ECO:0000313" key="2">
    <source>
        <dbReference type="Proteomes" id="UP000828941"/>
    </source>
</evidence>